<dbReference type="Proteomes" id="UP001152797">
    <property type="component" value="Unassembled WGS sequence"/>
</dbReference>
<dbReference type="EMBL" id="CAMXCT010001429">
    <property type="protein sequence ID" value="CAI3990000.1"/>
    <property type="molecule type" value="Genomic_DNA"/>
</dbReference>
<name>A0A9P1CE84_9DINO</name>
<reference evidence="2" key="1">
    <citation type="submission" date="2022-10" db="EMBL/GenBank/DDBJ databases">
        <authorList>
            <person name="Chen Y."/>
            <person name="Dougan E. K."/>
            <person name="Chan C."/>
            <person name="Rhodes N."/>
            <person name="Thang M."/>
        </authorList>
    </citation>
    <scope>NUCLEOTIDE SEQUENCE</scope>
</reference>
<proteinExistence type="predicted"/>
<evidence type="ECO:0000313" key="2">
    <source>
        <dbReference type="EMBL" id="CAI3990000.1"/>
    </source>
</evidence>
<dbReference type="AlphaFoldDB" id="A0A9P1CE84"/>
<feature type="compositionally biased region" description="Basic and acidic residues" evidence="1">
    <location>
        <begin position="129"/>
        <end position="142"/>
    </location>
</feature>
<evidence type="ECO:0000313" key="3">
    <source>
        <dbReference type="EMBL" id="CAL1143375.1"/>
    </source>
</evidence>
<evidence type="ECO:0000256" key="1">
    <source>
        <dbReference type="SAM" id="MobiDB-lite"/>
    </source>
</evidence>
<accession>A0A9P1CE84</accession>
<keyword evidence="5" id="KW-1185">Reference proteome</keyword>
<dbReference type="EMBL" id="CAMXCT030001429">
    <property type="protein sequence ID" value="CAL4777312.1"/>
    <property type="molecule type" value="Genomic_DNA"/>
</dbReference>
<protein>
    <submittedName>
        <fullName evidence="4">E3 ubiquitin-protein ligase HERC1</fullName>
    </submittedName>
</protein>
<comment type="caution">
    <text evidence="2">The sequence shown here is derived from an EMBL/GenBank/DDBJ whole genome shotgun (WGS) entry which is preliminary data.</text>
</comment>
<organism evidence="2">
    <name type="scientific">Cladocopium goreaui</name>
    <dbReference type="NCBI Taxonomy" id="2562237"/>
    <lineage>
        <taxon>Eukaryota</taxon>
        <taxon>Sar</taxon>
        <taxon>Alveolata</taxon>
        <taxon>Dinophyceae</taxon>
        <taxon>Suessiales</taxon>
        <taxon>Symbiodiniaceae</taxon>
        <taxon>Cladocopium</taxon>
    </lineage>
</organism>
<dbReference type="OrthoDB" id="484888at2759"/>
<feature type="non-terminal residue" evidence="2">
    <location>
        <position position="1"/>
    </location>
</feature>
<feature type="compositionally biased region" description="Low complexity" evidence="1">
    <location>
        <begin position="179"/>
        <end position="189"/>
    </location>
</feature>
<feature type="compositionally biased region" description="Basic and acidic residues" evidence="1">
    <location>
        <begin position="204"/>
        <end position="213"/>
    </location>
</feature>
<sequence>KGQQVAKCCDTDRFHPVSMSVEHGTEATKMGSLAPVPEAVQRLLSELHLECFEMAFQQRELRSIKDLALIRFEELLELGLSMVQCHLFLAKISEILPPENGTLRVQEIKGTVEEEILRAFMQEGTSLEPSRDDHGESGDFRPETMPPPPSTPLSEVCRKRAHSSHYSTGAARGSERPTSSVSATDSSSSLHLEDIRVRKRRRRYRDDTAESHTERRRSSRLQSPFEDSEEQWNSVTEDF</sequence>
<evidence type="ECO:0000313" key="5">
    <source>
        <dbReference type="Proteomes" id="UP001152797"/>
    </source>
</evidence>
<dbReference type="EMBL" id="CAMXCT020001429">
    <property type="protein sequence ID" value="CAL1143375.1"/>
    <property type="molecule type" value="Genomic_DNA"/>
</dbReference>
<evidence type="ECO:0000313" key="4">
    <source>
        <dbReference type="EMBL" id="CAL4777312.1"/>
    </source>
</evidence>
<feature type="region of interest" description="Disordered" evidence="1">
    <location>
        <begin position="122"/>
        <end position="239"/>
    </location>
</feature>
<reference evidence="3" key="2">
    <citation type="submission" date="2024-04" db="EMBL/GenBank/DDBJ databases">
        <authorList>
            <person name="Chen Y."/>
            <person name="Shah S."/>
            <person name="Dougan E. K."/>
            <person name="Thang M."/>
            <person name="Chan C."/>
        </authorList>
    </citation>
    <scope>NUCLEOTIDE SEQUENCE [LARGE SCALE GENOMIC DNA]</scope>
</reference>
<gene>
    <name evidence="2" type="ORF">C1SCF055_LOCUS17022</name>
</gene>